<reference evidence="6" key="1">
    <citation type="submission" date="2017-02" db="EMBL/GenBank/DDBJ databases">
        <title>Comparative genomics and description of representatives of a novel lineage of planctomycetes thriving in anoxic sediments.</title>
        <authorList>
            <person name="Spring S."/>
            <person name="Bunk B."/>
            <person name="Sproer C."/>
        </authorList>
    </citation>
    <scope>NUCLEOTIDE SEQUENCE [LARGE SCALE GENOMIC DNA]</scope>
    <source>
        <strain evidence="6">SM-Chi-D1</strain>
    </source>
</reference>
<dbReference type="Pfam" id="PF09822">
    <property type="entry name" value="ABC_transp_aux"/>
    <property type="match status" value="1"/>
</dbReference>
<feature type="domain" description="ABC-type uncharacterised transport system" evidence="3">
    <location>
        <begin position="178"/>
        <end position="507"/>
    </location>
</feature>
<name>A0A1Q2MDY1_9BACT</name>
<evidence type="ECO:0000313" key="6">
    <source>
        <dbReference type="Proteomes" id="UP000188181"/>
    </source>
</evidence>
<keyword evidence="1" id="KW-0175">Coiled coil</keyword>
<keyword evidence="2" id="KW-0812">Transmembrane</keyword>
<feature type="coiled-coil region" evidence="1">
    <location>
        <begin position="579"/>
        <end position="613"/>
    </location>
</feature>
<dbReference type="Proteomes" id="UP000188181">
    <property type="component" value="Chromosome"/>
</dbReference>
<organism evidence="5 6">
    <name type="scientific">Limihaloglobus sulfuriphilus</name>
    <dbReference type="NCBI Taxonomy" id="1851148"/>
    <lineage>
        <taxon>Bacteria</taxon>
        <taxon>Pseudomonadati</taxon>
        <taxon>Planctomycetota</taxon>
        <taxon>Phycisphaerae</taxon>
        <taxon>Sedimentisphaerales</taxon>
        <taxon>Sedimentisphaeraceae</taxon>
        <taxon>Limihaloglobus</taxon>
    </lineage>
</organism>
<dbReference type="RefSeq" id="WP_146683093.1">
    <property type="nucleotide sequence ID" value="NZ_CP019646.1"/>
</dbReference>
<dbReference type="InterPro" id="IPR019196">
    <property type="entry name" value="ABC_transp_unknown"/>
</dbReference>
<dbReference type="KEGG" id="pbas:SMSP2_01221"/>
<evidence type="ECO:0000259" key="3">
    <source>
        <dbReference type="Pfam" id="PF09822"/>
    </source>
</evidence>
<keyword evidence="6" id="KW-1185">Reference proteome</keyword>
<keyword evidence="2" id="KW-0472">Membrane</keyword>
<dbReference type="Pfam" id="PF23357">
    <property type="entry name" value="DUF7088"/>
    <property type="match status" value="1"/>
</dbReference>
<evidence type="ECO:0000259" key="4">
    <source>
        <dbReference type="Pfam" id="PF23357"/>
    </source>
</evidence>
<evidence type="ECO:0000313" key="5">
    <source>
        <dbReference type="EMBL" id="AQQ70859.1"/>
    </source>
</evidence>
<protein>
    <submittedName>
        <fullName evidence="5">Gliding-associated putative ABC transporter substrate-binding component GldG</fullName>
    </submittedName>
</protein>
<dbReference type="OrthoDB" id="9777219at2"/>
<proteinExistence type="predicted"/>
<feature type="domain" description="DUF7088" evidence="4">
    <location>
        <begin position="38"/>
        <end position="140"/>
    </location>
</feature>
<keyword evidence="2" id="KW-1133">Transmembrane helix</keyword>
<dbReference type="EMBL" id="CP019646">
    <property type="protein sequence ID" value="AQQ70859.1"/>
    <property type="molecule type" value="Genomic_DNA"/>
</dbReference>
<evidence type="ECO:0000256" key="1">
    <source>
        <dbReference type="SAM" id="Coils"/>
    </source>
</evidence>
<accession>A0A1Q2MDY1</accession>
<sequence>MNRTIKAILAVLFILIITFSAITITENIGRGLKADITEQKIYTLSDGTKSILSRINQPIDIELYYASTAAVKGPDQIKFYNNYFEFVRSLLEEYETAAGGMINLEVIDPRPYSDEESTALAAGLKKFPITQDENFFFGLILKTGFGVQKTIPFFSPDRQNFVEYDISFLIDTAITREKKKIGVLSSLPVMGDDVTGYMAQMMRMQGQQPKEAWGFVGQLRQQFEVETVPADTEEISGIDILLVIHPKDLEEKTLFAIDQYIVKGGRAIVCVDPHCFADQPDRQAAMQGMPQSQASNMPELLKSWGLSMQPNTFAADMQLAQLTPLGQDQRPVKLIGLLGLERGCFNEDLAMSSDLNDVRVLFAGVLKDIREEDSPLQLDPILMTTSKGNSISVSGSYELMYPDPDRLLNKFYPGTEPVYMGYRISGNIKSAFPEGIDITVESEEGEESNQDSDQAQPQTKHLEAVAQGSDCGVIVYSDVDFISDMLAFQRTFLGMASVGDNNTLLLNSIEDLSGSSDLMKIRSRGNYRRPFEVVDEIEAQAEAETAEEEKKITAQIEGFQKELQEIVSSAKQGEEDIVGSAILEQKKALELKIREAEKRLQQVKLQRREKIEELGNKLRNINMLLAPAIILVVAIVLAVYRSLKRRHYIANVNKQ</sequence>
<gene>
    <name evidence="5" type="ORF">SMSP2_01221</name>
</gene>
<dbReference type="AlphaFoldDB" id="A0A1Q2MDY1"/>
<dbReference type="InterPro" id="IPR055396">
    <property type="entry name" value="DUF7088"/>
</dbReference>
<dbReference type="STRING" id="1851148.SMSP2_01221"/>
<evidence type="ECO:0000256" key="2">
    <source>
        <dbReference type="SAM" id="Phobius"/>
    </source>
</evidence>
<feature type="transmembrane region" description="Helical" evidence="2">
    <location>
        <begin position="621"/>
        <end position="640"/>
    </location>
</feature>